<evidence type="ECO:0000256" key="2">
    <source>
        <dbReference type="ARBA" id="ARBA00007613"/>
    </source>
</evidence>
<evidence type="ECO:0000256" key="7">
    <source>
        <dbReference type="ARBA" id="ARBA00023237"/>
    </source>
</evidence>
<dbReference type="EMBL" id="BAAAFI010000007">
    <property type="protein sequence ID" value="GAA0878840.1"/>
    <property type="molecule type" value="Genomic_DNA"/>
</dbReference>
<feature type="signal peptide" evidence="8">
    <location>
        <begin position="1"/>
        <end position="21"/>
    </location>
</feature>
<evidence type="ECO:0000313" key="10">
    <source>
        <dbReference type="Proteomes" id="UP001500469"/>
    </source>
</evidence>
<sequence length="445" mass="50922">MRQRRFILCVFWLLSVSGLQAQEQPIDSTRFNVEEMVRFALVHSPLVQTSELDAEIGDQQIKSSLSAWFPQIAANTQWSNNLKLQTQPIGDQLITFGQPYSGNLNFNVDQAIFNRDVFLASKGSKLARTQLSQTLETQKIDAVITVARAFYDLLLTIEQIKVFDENIVRQEKQYKDAKTRYDVGLVDKTDFQRASISLANLQSERNRQVSSLDAKYSYLKQVSGYPLDLELTLHYEYGEMAGRAELEFSPDFLLESRVDYQLAKTQYSLTELETSYSKWAYIPTVRGFYNYNFLFFNQRFSGLLDESYPTSAIGLAATIPIFQGGKRAHDVKVAKLRQERFQVSLTDYEKQLNTEYESALAAYNSNYFTWQTLQDNLALAEEVYNTIKLQYDEGVKAYVDLVVAESELRAAQLNNYNALYSVLSSKLDLQRAMGQINPSSIESSF</sequence>
<dbReference type="Proteomes" id="UP001500469">
    <property type="component" value="Unassembled WGS sequence"/>
</dbReference>
<keyword evidence="4" id="KW-1134">Transmembrane beta strand</keyword>
<dbReference type="Pfam" id="PF02321">
    <property type="entry name" value="OEP"/>
    <property type="match status" value="2"/>
</dbReference>
<keyword evidence="3" id="KW-0813">Transport</keyword>
<feature type="chain" id="PRO_5047395483" evidence="8">
    <location>
        <begin position="22"/>
        <end position="445"/>
    </location>
</feature>
<keyword evidence="6" id="KW-0472">Membrane</keyword>
<proteinExistence type="inferred from homology"/>
<dbReference type="PANTHER" id="PTHR30026">
    <property type="entry name" value="OUTER MEMBRANE PROTEIN TOLC"/>
    <property type="match status" value="1"/>
</dbReference>
<protein>
    <submittedName>
        <fullName evidence="9">TolC family protein</fullName>
    </submittedName>
</protein>
<evidence type="ECO:0000256" key="3">
    <source>
        <dbReference type="ARBA" id="ARBA00022448"/>
    </source>
</evidence>
<dbReference type="PANTHER" id="PTHR30026:SF20">
    <property type="entry name" value="OUTER MEMBRANE PROTEIN TOLC"/>
    <property type="match status" value="1"/>
</dbReference>
<comment type="subcellular location">
    <subcellularLocation>
        <location evidence="1">Cell outer membrane</location>
    </subcellularLocation>
</comment>
<reference evidence="10" key="1">
    <citation type="journal article" date="2019" name="Int. J. Syst. Evol. Microbiol.">
        <title>The Global Catalogue of Microorganisms (GCM) 10K type strain sequencing project: providing services to taxonomists for standard genome sequencing and annotation.</title>
        <authorList>
            <consortium name="The Broad Institute Genomics Platform"/>
            <consortium name="The Broad Institute Genome Sequencing Center for Infectious Disease"/>
            <person name="Wu L."/>
            <person name="Ma J."/>
        </authorList>
    </citation>
    <scope>NUCLEOTIDE SEQUENCE [LARGE SCALE GENOMIC DNA]</scope>
    <source>
        <strain evidence="10">JCM 16112</strain>
    </source>
</reference>
<comment type="caution">
    <text evidence="9">The sequence shown here is derived from an EMBL/GenBank/DDBJ whole genome shotgun (WGS) entry which is preliminary data.</text>
</comment>
<name>A0ABN1MZY3_9BACT</name>
<organism evidence="9 10">
    <name type="scientific">Algoriphagus jejuensis</name>
    <dbReference type="NCBI Taxonomy" id="419934"/>
    <lineage>
        <taxon>Bacteria</taxon>
        <taxon>Pseudomonadati</taxon>
        <taxon>Bacteroidota</taxon>
        <taxon>Cytophagia</taxon>
        <taxon>Cytophagales</taxon>
        <taxon>Cyclobacteriaceae</taxon>
        <taxon>Algoriphagus</taxon>
    </lineage>
</organism>
<accession>A0ABN1MZY3</accession>
<keyword evidence="5" id="KW-0812">Transmembrane</keyword>
<evidence type="ECO:0000256" key="8">
    <source>
        <dbReference type="SAM" id="SignalP"/>
    </source>
</evidence>
<keyword evidence="10" id="KW-1185">Reference proteome</keyword>
<evidence type="ECO:0000256" key="4">
    <source>
        <dbReference type="ARBA" id="ARBA00022452"/>
    </source>
</evidence>
<dbReference type="InterPro" id="IPR051906">
    <property type="entry name" value="TolC-like"/>
</dbReference>
<dbReference type="InterPro" id="IPR003423">
    <property type="entry name" value="OMP_efflux"/>
</dbReference>
<comment type="similarity">
    <text evidence="2">Belongs to the outer membrane factor (OMF) (TC 1.B.17) family.</text>
</comment>
<dbReference type="RefSeq" id="WP_343850620.1">
    <property type="nucleotide sequence ID" value="NZ_BAAAFI010000007.1"/>
</dbReference>
<dbReference type="SUPFAM" id="SSF56954">
    <property type="entry name" value="Outer membrane efflux proteins (OEP)"/>
    <property type="match status" value="1"/>
</dbReference>
<keyword evidence="8" id="KW-0732">Signal</keyword>
<keyword evidence="7" id="KW-0998">Cell outer membrane</keyword>
<gene>
    <name evidence="9" type="ORF">GCM10009119_18080</name>
</gene>
<dbReference type="Gene3D" id="1.20.1600.10">
    <property type="entry name" value="Outer membrane efflux proteins (OEP)"/>
    <property type="match status" value="1"/>
</dbReference>
<evidence type="ECO:0000256" key="1">
    <source>
        <dbReference type="ARBA" id="ARBA00004442"/>
    </source>
</evidence>
<evidence type="ECO:0000313" key="9">
    <source>
        <dbReference type="EMBL" id="GAA0878840.1"/>
    </source>
</evidence>
<evidence type="ECO:0000256" key="5">
    <source>
        <dbReference type="ARBA" id="ARBA00022692"/>
    </source>
</evidence>
<evidence type="ECO:0000256" key="6">
    <source>
        <dbReference type="ARBA" id="ARBA00023136"/>
    </source>
</evidence>